<comment type="subcellular location">
    <subcellularLocation>
        <location evidence="1">Endoplasmic reticulum</location>
    </subcellularLocation>
</comment>
<dbReference type="STRING" id="92696.A0A4R0RF97"/>
<dbReference type="AlphaFoldDB" id="A0A4R0RF97"/>
<dbReference type="GO" id="GO:0046922">
    <property type="term" value="F:peptide-O-fucosyltransferase activity"/>
    <property type="evidence" value="ECO:0007669"/>
    <property type="project" value="InterPro"/>
</dbReference>
<evidence type="ECO:0000256" key="3">
    <source>
        <dbReference type="ARBA" id="ARBA00022679"/>
    </source>
</evidence>
<dbReference type="Gene3D" id="3.40.50.11350">
    <property type="match status" value="1"/>
</dbReference>
<evidence type="ECO:0000256" key="8">
    <source>
        <dbReference type="ARBA" id="ARBA00026232"/>
    </source>
</evidence>
<reference evidence="9 10" key="1">
    <citation type="submission" date="2018-11" db="EMBL/GenBank/DDBJ databases">
        <title>Genome assembly of Steccherinum ochraceum LE-BIN_3174, the white-rot fungus of the Steccherinaceae family (The Residual Polyporoid clade, Polyporales, Basidiomycota).</title>
        <authorList>
            <person name="Fedorova T.V."/>
            <person name="Glazunova O.A."/>
            <person name="Landesman E.O."/>
            <person name="Moiseenko K.V."/>
            <person name="Psurtseva N.V."/>
            <person name="Savinova O.S."/>
            <person name="Shakhova N.V."/>
            <person name="Tyazhelova T.V."/>
            <person name="Vasina D.V."/>
        </authorList>
    </citation>
    <scope>NUCLEOTIDE SEQUENCE [LARGE SCALE GENOMIC DNA]</scope>
    <source>
        <strain evidence="9 10">LE-BIN_3174</strain>
    </source>
</reference>
<dbReference type="CDD" id="cd11296">
    <property type="entry name" value="O-FucT_like"/>
    <property type="match status" value="1"/>
</dbReference>
<comment type="pathway">
    <text evidence="2">Protein modification; protein glycosylation.</text>
</comment>
<evidence type="ECO:0000256" key="5">
    <source>
        <dbReference type="ARBA" id="ARBA00023253"/>
    </source>
</evidence>
<dbReference type="PANTHER" id="PTHR13398:SF0">
    <property type="entry name" value="GDP-FUCOSE PROTEIN O-FUCOSYLTRANSFERASE 2"/>
    <property type="match status" value="1"/>
</dbReference>
<evidence type="ECO:0000313" key="9">
    <source>
        <dbReference type="EMBL" id="TCD65886.1"/>
    </source>
</evidence>
<dbReference type="GO" id="GO:0005783">
    <property type="term" value="C:endoplasmic reticulum"/>
    <property type="evidence" value="ECO:0007669"/>
    <property type="project" value="UniProtKB-SubCell"/>
</dbReference>
<name>A0A4R0RF97_9APHY</name>
<keyword evidence="5" id="KW-0294">Fucose metabolism</keyword>
<sequence>MGPATMHFRDNLRNDTRYVTSWLSAGFTNDVMTLGNLIYLARITNRVPVLPPLDSYIGKRPTAIPFSEIFDLPRMERELGMDIIEWKDVKDRRSEELDALGCWNVFQVANMHASEPRFSRNAMDLKLDLSYTRAPPSVKLIPGFEHDSHSSFWTLAPLAFSDPRAKALKSMEVETLPGPWTGAVLLPDEQMLCYDYLFYPFEYDTSVYPSWDVVQKHFRWTSTVENIGQEYLRRLLDVPVGGAIPPHITIHARHGDFKDWCNEYDPQSCFASLTTFSRRVAEVQYELRERKGIKVEHVIVTSDEQDEKWWDQVKEMGWLRIDHDKEGTAERYGEWYPVILDAYVQSVGIGFVGTDRSTFSTLARLRVRDWNDGSVRMVKWGRPDADEH</sequence>
<evidence type="ECO:0000256" key="6">
    <source>
        <dbReference type="ARBA" id="ARBA00023277"/>
    </source>
</evidence>
<accession>A0A4R0RF97</accession>
<dbReference type="InterPro" id="IPR019378">
    <property type="entry name" value="GDP-Fuc_O-FucTrfase"/>
</dbReference>
<evidence type="ECO:0000313" key="10">
    <source>
        <dbReference type="Proteomes" id="UP000292702"/>
    </source>
</evidence>
<dbReference type="OrthoDB" id="423313at2759"/>
<protein>
    <recommendedName>
        <fullName evidence="8">GDP-fucose protein O-fucosyltransferase 2</fullName>
    </recommendedName>
</protein>
<evidence type="ECO:0000256" key="1">
    <source>
        <dbReference type="ARBA" id="ARBA00004240"/>
    </source>
</evidence>
<dbReference type="Pfam" id="PF10250">
    <property type="entry name" value="O-FucT"/>
    <property type="match status" value="1"/>
</dbReference>
<evidence type="ECO:0000256" key="4">
    <source>
        <dbReference type="ARBA" id="ARBA00022824"/>
    </source>
</evidence>
<dbReference type="InterPro" id="IPR045130">
    <property type="entry name" value="OFUT2-like"/>
</dbReference>
<dbReference type="Proteomes" id="UP000292702">
    <property type="component" value="Unassembled WGS sequence"/>
</dbReference>
<comment type="similarity">
    <text evidence="7">Belongs to the glycosyltransferase 68 family.</text>
</comment>
<keyword evidence="6" id="KW-0119">Carbohydrate metabolism</keyword>
<proteinExistence type="inferred from homology"/>
<dbReference type="GO" id="GO:0006004">
    <property type="term" value="P:fucose metabolic process"/>
    <property type="evidence" value="ECO:0007669"/>
    <property type="project" value="UniProtKB-KW"/>
</dbReference>
<keyword evidence="3" id="KW-0808">Transferase</keyword>
<dbReference type="EMBL" id="RWJN01000159">
    <property type="protein sequence ID" value="TCD65886.1"/>
    <property type="molecule type" value="Genomic_DNA"/>
</dbReference>
<organism evidence="9 10">
    <name type="scientific">Steccherinum ochraceum</name>
    <dbReference type="NCBI Taxonomy" id="92696"/>
    <lineage>
        <taxon>Eukaryota</taxon>
        <taxon>Fungi</taxon>
        <taxon>Dikarya</taxon>
        <taxon>Basidiomycota</taxon>
        <taxon>Agaricomycotina</taxon>
        <taxon>Agaricomycetes</taxon>
        <taxon>Polyporales</taxon>
        <taxon>Steccherinaceae</taxon>
        <taxon>Steccherinum</taxon>
    </lineage>
</organism>
<keyword evidence="4" id="KW-0256">Endoplasmic reticulum</keyword>
<comment type="caution">
    <text evidence="9">The sequence shown here is derived from an EMBL/GenBank/DDBJ whole genome shotgun (WGS) entry which is preliminary data.</text>
</comment>
<dbReference type="PANTHER" id="PTHR13398">
    <property type="entry name" value="GDP-FUCOSE PROTEIN O-FUCOSYLTRANSFERASE 2"/>
    <property type="match status" value="1"/>
</dbReference>
<keyword evidence="10" id="KW-1185">Reference proteome</keyword>
<gene>
    <name evidence="9" type="ORF">EIP91_002046</name>
</gene>
<evidence type="ECO:0000256" key="7">
    <source>
        <dbReference type="ARBA" id="ARBA00025803"/>
    </source>
</evidence>
<evidence type="ECO:0000256" key="2">
    <source>
        <dbReference type="ARBA" id="ARBA00004922"/>
    </source>
</evidence>